<dbReference type="Proteomes" id="UP000814033">
    <property type="component" value="Unassembled WGS sequence"/>
</dbReference>
<keyword evidence="2" id="KW-1185">Reference proteome</keyword>
<evidence type="ECO:0000313" key="1">
    <source>
        <dbReference type="EMBL" id="KAI0039010.1"/>
    </source>
</evidence>
<comment type="caution">
    <text evidence="1">The sequence shown here is derived from an EMBL/GenBank/DDBJ whole genome shotgun (WGS) entry which is preliminary data.</text>
</comment>
<gene>
    <name evidence="1" type="ORF">FA95DRAFT_1599962</name>
</gene>
<organism evidence="1 2">
    <name type="scientific">Auriscalpium vulgare</name>
    <dbReference type="NCBI Taxonomy" id="40419"/>
    <lineage>
        <taxon>Eukaryota</taxon>
        <taxon>Fungi</taxon>
        <taxon>Dikarya</taxon>
        <taxon>Basidiomycota</taxon>
        <taxon>Agaricomycotina</taxon>
        <taxon>Agaricomycetes</taxon>
        <taxon>Russulales</taxon>
        <taxon>Auriscalpiaceae</taxon>
        <taxon>Auriscalpium</taxon>
    </lineage>
</organism>
<sequence>MSADTVNVSWTTWAPTDTARSRLNTESHTKTPNLPKPSKTAFKFDAVAADCEGRRSPMSLEIHPERAEDGGIVSSSHFPAGTFSQAAANEMPSDVPCADQSVLRVQHFDGANSLHSLFLSHQTLRQTPERLMPMPLSKHCALALNIPDFSRPHLIQFKAGFALFRVFPGIARDELVAPRTPINLAESTPRAAYTYKRQVVVPLVNAERLYILMCAYPMSVTGKRRRAVDEVRRLVVLHSMIFCCTSDARFAMIRAAEN</sequence>
<evidence type="ECO:0000313" key="2">
    <source>
        <dbReference type="Proteomes" id="UP000814033"/>
    </source>
</evidence>
<proteinExistence type="predicted"/>
<reference evidence="1" key="2">
    <citation type="journal article" date="2022" name="New Phytol.">
        <title>Evolutionary transition to the ectomycorrhizal habit in the genomes of a hyperdiverse lineage of mushroom-forming fungi.</title>
        <authorList>
            <person name="Looney B."/>
            <person name="Miyauchi S."/>
            <person name="Morin E."/>
            <person name="Drula E."/>
            <person name="Courty P.E."/>
            <person name="Kohler A."/>
            <person name="Kuo A."/>
            <person name="LaButti K."/>
            <person name="Pangilinan J."/>
            <person name="Lipzen A."/>
            <person name="Riley R."/>
            <person name="Andreopoulos W."/>
            <person name="He G."/>
            <person name="Johnson J."/>
            <person name="Nolan M."/>
            <person name="Tritt A."/>
            <person name="Barry K.W."/>
            <person name="Grigoriev I.V."/>
            <person name="Nagy L.G."/>
            <person name="Hibbett D."/>
            <person name="Henrissat B."/>
            <person name="Matheny P.B."/>
            <person name="Labbe J."/>
            <person name="Martin F.M."/>
        </authorList>
    </citation>
    <scope>NUCLEOTIDE SEQUENCE</scope>
    <source>
        <strain evidence="1">FP105234-sp</strain>
    </source>
</reference>
<accession>A0ACB8R4K5</accession>
<protein>
    <submittedName>
        <fullName evidence="1">Uncharacterized protein</fullName>
    </submittedName>
</protein>
<dbReference type="EMBL" id="MU276372">
    <property type="protein sequence ID" value="KAI0039010.1"/>
    <property type="molecule type" value="Genomic_DNA"/>
</dbReference>
<reference evidence="1" key="1">
    <citation type="submission" date="2021-02" db="EMBL/GenBank/DDBJ databases">
        <authorList>
            <consortium name="DOE Joint Genome Institute"/>
            <person name="Ahrendt S."/>
            <person name="Looney B.P."/>
            <person name="Miyauchi S."/>
            <person name="Morin E."/>
            <person name="Drula E."/>
            <person name="Courty P.E."/>
            <person name="Chicoki N."/>
            <person name="Fauchery L."/>
            <person name="Kohler A."/>
            <person name="Kuo A."/>
            <person name="Labutti K."/>
            <person name="Pangilinan J."/>
            <person name="Lipzen A."/>
            <person name="Riley R."/>
            <person name="Andreopoulos W."/>
            <person name="He G."/>
            <person name="Johnson J."/>
            <person name="Barry K.W."/>
            <person name="Grigoriev I.V."/>
            <person name="Nagy L."/>
            <person name="Hibbett D."/>
            <person name="Henrissat B."/>
            <person name="Matheny P.B."/>
            <person name="Labbe J."/>
            <person name="Martin F."/>
        </authorList>
    </citation>
    <scope>NUCLEOTIDE SEQUENCE</scope>
    <source>
        <strain evidence="1">FP105234-sp</strain>
    </source>
</reference>
<name>A0ACB8R4K5_9AGAM</name>